<keyword evidence="6 7" id="KW-0472">Membrane</keyword>
<dbReference type="Gene3D" id="1.10.3720.10">
    <property type="entry name" value="MetI-like"/>
    <property type="match status" value="1"/>
</dbReference>
<dbReference type="GO" id="GO:0055085">
    <property type="term" value="P:transmembrane transport"/>
    <property type="evidence" value="ECO:0007669"/>
    <property type="project" value="InterPro"/>
</dbReference>
<dbReference type="PANTHER" id="PTHR43227:SF8">
    <property type="entry name" value="DIACETYLCHITOBIOSE UPTAKE SYSTEM PERMEASE PROTEIN DASB"/>
    <property type="match status" value="1"/>
</dbReference>
<comment type="caution">
    <text evidence="9">The sequence shown here is derived from an EMBL/GenBank/DDBJ whole genome shotgun (WGS) entry which is preliminary data.</text>
</comment>
<comment type="similarity">
    <text evidence="7">Belongs to the binding-protein-dependent transport system permease family.</text>
</comment>
<dbReference type="EMBL" id="JADIXZ010000005">
    <property type="protein sequence ID" value="MBK6301739.1"/>
    <property type="molecule type" value="Genomic_DNA"/>
</dbReference>
<sequence length="296" mass="32540">MPVRRRSRLPHILITPTIIVLIAALGYPVAWQIITSFKEFGLRQQFGVPADWVGLANYVEIVSDPALWAIVLRSLVFCLVVSFATVLIGGALAGLMNSVHKAARLTLQVALLLAWAMPAVASMTVWIWLVDWRRGLLNWALVRLGVDAQGHNWLADPTSFLIIAAIIVTWMSVPFVTLSIYAGLTQVSPEVLEAAKIDGASGIQRLRHIIVPLIAPVLSIVLLLQFIWNLRVFTQVKILQDAGGVANETHLLGTYIYQLGTGKGDFGSASAVSILMLLLTIAISWRYVRNLMKEES</sequence>
<name>A0A934X7C7_9MICO</name>
<keyword evidence="3" id="KW-1003">Cell membrane</keyword>
<feature type="transmembrane region" description="Helical" evidence="7">
    <location>
        <begin position="160"/>
        <end position="184"/>
    </location>
</feature>
<keyword evidence="4 7" id="KW-0812">Transmembrane</keyword>
<dbReference type="Proteomes" id="UP000726105">
    <property type="component" value="Unassembled WGS sequence"/>
</dbReference>
<feature type="transmembrane region" description="Helical" evidence="7">
    <location>
        <begin position="266"/>
        <end position="288"/>
    </location>
</feature>
<dbReference type="EMBL" id="JADJIB010000004">
    <property type="protein sequence ID" value="MBK7274001.1"/>
    <property type="molecule type" value="Genomic_DNA"/>
</dbReference>
<keyword evidence="2 7" id="KW-0813">Transport</keyword>
<organism evidence="9 12">
    <name type="scientific">Candidatus Phosphoribacter hodrii</name>
    <dbReference type="NCBI Taxonomy" id="2953743"/>
    <lineage>
        <taxon>Bacteria</taxon>
        <taxon>Bacillati</taxon>
        <taxon>Actinomycetota</taxon>
        <taxon>Actinomycetes</taxon>
        <taxon>Micrococcales</taxon>
        <taxon>Dermatophilaceae</taxon>
        <taxon>Candidatus Phosphoribacter</taxon>
    </lineage>
</organism>
<proteinExistence type="inferred from homology"/>
<accession>A0A934X7C7</accession>
<feature type="transmembrane region" description="Helical" evidence="7">
    <location>
        <begin position="12"/>
        <end position="34"/>
    </location>
</feature>
<dbReference type="InterPro" id="IPR050809">
    <property type="entry name" value="UgpAE/MalFG_permease"/>
</dbReference>
<evidence type="ECO:0000256" key="4">
    <source>
        <dbReference type="ARBA" id="ARBA00022692"/>
    </source>
</evidence>
<evidence type="ECO:0000256" key="3">
    <source>
        <dbReference type="ARBA" id="ARBA00022475"/>
    </source>
</evidence>
<dbReference type="InterPro" id="IPR035906">
    <property type="entry name" value="MetI-like_sf"/>
</dbReference>
<dbReference type="InterPro" id="IPR000515">
    <property type="entry name" value="MetI-like"/>
</dbReference>
<evidence type="ECO:0000259" key="8">
    <source>
        <dbReference type="PROSITE" id="PS50928"/>
    </source>
</evidence>
<dbReference type="PANTHER" id="PTHR43227">
    <property type="entry name" value="BLL4140 PROTEIN"/>
    <property type="match status" value="1"/>
</dbReference>
<evidence type="ECO:0000256" key="7">
    <source>
        <dbReference type="RuleBase" id="RU363032"/>
    </source>
</evidence>
<gene>
    <name evidence="9" type="ORF">IPF40_12065</name>
    <name evidence="10" type="ORF">IPI13_12800</name>
    <name evidence="11" type="ORF">IPP00_10140</name>
</gene>
<dbReference type="Proteomes" id="UP000886632">
    <property type="component" value="Unassembled WGS sequence"/>
</dbReference>
<evidence type="ECO:0000313" key="11">
    <source>
        <dbReference type="EMBL" id="MBL0004319.1"/>
    </source>
</evidence>
<evidence type="ECO:0000256" key="2">
    <source>
        <dbReference type="ARBA" id="ARBA00022448"/>
    </source>
</evidence>
<feature type="domain" description="ABC transmembrane type-1" evidence="8">
    <location>
        <begin position="71"/>
        <end position="287"/>
    </location>
</feature>
<dbReference type="GO" id="GO:0005886">
    <property type="term" value="C:plasma membrane"/>
    <property type="evidence" value="ECO:0007669"/>
    <property type="project" value="UniProtKB-SubCell"/>
</dbReference>
<keyword evidence="5 7" id="KW-1133">Transmembrane helix</keyword>
<comment type="subcellular location">
    <subcellularLocation>
        <location evidence="1 7">Cell membrane</location>
        <topology evidence="1 7">Multi-pass membrane protein</topology>
    </subcellularLocation>
</comment>
<dbReference type="Proteomes" id="UP000718281">
    <property type="component" value="Unassembled WGS sequence"/>
</dbReference>
<evidence type="ECO:0000313" key="13">
    <source>
        <dbReference type="Proteomes" id="UP000726105"/>
    </source>
</evidence>
<feature type="transmembrane region" description="Helical" evidence="7">
    <location>
        <begin position="105"/>
        <end position="129"/>
    </location>
</feature>
<dbReference type="SUPFAM" id="SSF161098">
    <property type="entry name" value="MetI-like"/>
    <property type="match status" value="1"/>
</dbReference>
<dbReference type="CDD" id="cd06261">
    <property type="entry name" value="TM_PBP2"/>
    <property type="match status" value="1"/>
</dbReference>
<dbReference type="PROSITE" id="PS50928">
    <property type="entry name" value="ABC_TM1"/>
    <property type="match status" value="1"/>
</dbReference>
<reference evidence="12 13" key="1">
    <citation type="submission" date="2020-10" db="EMBL/GenBank/DDBJ databases">
        <title>Connecting structure to function with the recovery of over 1000 high-quality activated sludge metagenome-assembled genomes encoding full-length rRNA genes using long-read sequencing.</title>
        <authorList>
            <person name="Singleton C.M."/>
            <person name="Petriglieri F."/>
            <person name="Kristensen J.M."/>
            <person name="Kirkegaard R.H."/>
            <person name="Michaelsen T.Y."/>
            <person name="Andersen M.H."/>
            <person name="Karst S.M."/>
            <person name="Dueholm M.S."/>
            <person name="Nielsen P.H."/>
            <person name="Albertsen M."/>
        </authorList>
    </citation>
    <scope>NUCLEOTIDE SEQUENCE [LARGE SCALE GENOMIC DNA]</scope>
    <source>
        <strain evidence="9">AalE_18-Q3-R2-46_BAT3C.188</strain>
        <strain evidence="10">Ega_18-Q3-R5-49_MAXAC.001</strain>
        <strain evidence="11">Ribe_18-Q3-R11-54_MAXAC.001</strain>
    </source>
</reference>
<evidence type="ECO:0000313" key="10">
    <source>
        <dbReference type="EMBL" id="MBK7274001.1"/>
    </source>
</evidence>
<protein>
    <submittedName>
        <fullName evidence="9">Sugar ABC transporter permease</fullName>
    </submittedName>
</protein>
<evidence type="ECO:0000256" key="5">
    <source>
        <dbReference type="ARBA" id="ARBA00022989"/>
    </source>
</evidence>
<feature type="transmembrane region" description="Helical" evidence="7">
    <location>
        <begin position="205"/>
        <end position="228"/>
    </location>
</feature>
<evidence type="ECO:0000313" key="9">
    <source>
        <dbReference type="EMBL" id="MBK6301739.1"/>
    </source>
</evidence>
<evidence type="ECO:0000256" key="1">
    <source>
        <dbReference type="ARBA" id="ARBA00004651"/>
    </source>
</evidence>
<dbReference type="AlphaFoldDB" id="A0A934X7C7"/>
<evidence type="ECO:0000313" key="12">
    <source>
        <dbReference type="Proteomes" id="UP000718281"/>
    </source>
</evidence>
<dbReference type="EMBL" id="JADKGK010000020">
    <property type="protein sequence ID" value="MBL0004319.1"/>
    <property type="molecule type" value="Genomic_DNA"/>
</dbReference>
<dbReference type="Pfam" id="PF00528">
    <property type="entry name" value="BPD_transp_1"/>
    <property type="match status" value="1"/>
</dbReference>
<evidence type="ECO:0000256" key="6">
    <source>
        <dbReference type="ARBA" id="ARBA00023136"/>
    </source>
</evidence>
<feature type="transmembrane region" description="Helical" evidence="7">
    <location>
        <begin position="66"/>
        <end position="93"/>
    </location>
</feature>